<evidence type="ECO:0000256" key="4">
    <source>
        <dbReference type="PIRSR" id="PIRSR000149-1"/>
    </source>
</evidence>
<dbReference type="FunFam" id="3.30.360.10:FF:000002">
    <property type="entry name" value="Glyceraldehyde-3-phosphate dehydrogenase"/>
    <property type="match status" value="1"/>
</dbReference>
<dbReference type="STRING" id="161398.PP2015_1277"/>
<dbReference type="FunFam" id="3.40.50.720:FF:000001">
    <property type="entry name" value="Glyceraldehyde-3-phosphate dehydrogenase"/>
    <property type="match status" value="1"/>
</dbReference>
<feature type="binding site" evidence="6">
    <location>
        <position position="316"/>
    </location>
    <ligand>
        <name>NAD(+)</name>
        <dbReference type="ChEBI" id="CHEBI:57540"/>
    </ligand>
</feature>
<feature type="domain" description="Glyceraldehyde 3-phosphate dehydrogenase NAD(P) binding" evidence="10">
    <location>
        <begin position="2"/>
        <end position="153"/>
    </location>
</feature>
<feature type="binding site" evidence="6">
    <location>
        <position position="80"/>
    </location>
    <ligand>
        <name>NAD(+)</name>
        <dbReference type="ChEBI" id="CHEBI:57540"/>
    </ligand>
</feature>
<keyword evidence="3 9" id="KW-0560">Oxidoreductase</keyword>
<dbReference type="InterPro" id="IPR006424">
    <property type="entry name" value="Glyceraldehyde-3-P_DH_1"/>
</dbReference>
<feature type="binding site" evidence="5">
    <location>
        <position position="234"/>
    </location>
    <ligand>
        <name>D-glyceraldehyde 3-phosphate</name>
        <dbReference type="ChEBI" id="CHEBI:59776"/>
    </ligand>
</feature>
<dbReference type="SUPFAM" id="SSF55347">
    <property type="entry name" value="Glyceraldehyde-3-phosphate dehydrogenase-like, C-terminal domain"/>
    <property type="match status" value="1"/>
</dbReference>
<keyword evidence="12" id="KW-1185">Reference proteome</keyword>
<evidence type="ECO:0000313" key="12">
    <source>
        <dbReference type="Proteomes" id="UP000061457"/>
    </source>
</evidence>
<gene>
    <name evidence="11" type="ORF">PP2015_1277</name>
</gene>
<keyword evidence="6" id="KW-0547">Nucleotide-binding</keyword>
<dbReference type="Gene3D" id="3.40.50.720">
    <property type="entry name" value="NAD(P)-binding Rossmann-like Domain"/>
    <property type="match status" value="1"/>
</dbReference>
<dbReference type="GO" id="GO:0051287">
    <property type="term" value="F:NAD binding"/>
    <property type="evidence" value="ECO:0007669"/>
    <property type="project" value="InterPro"/>
</dbReference>
<dbReference type="InterPro" id="IPR036291">
    <property type="entry name" value="NAD(P)-bd_dom_sf"/>
</dbReference>
<dbReference type="Pfam" id="PF02800">
    <property type="entry name" value="Gp_dh_C"/>
    <property type="match status" value="1"/>
</dbReference>
<organism evidence="11 12">
    <name type="scientific">Pseudoalteromonas phenolica</name>
    <dbReference type="NCBI Taxonomy" id="161398"/>
    <lineage>
        <taxon>Bacteria</taxon>
        <taxon>Pseudomonadati</taxon>
        <taxon>Pseudomonadota</taxon>
        <taxon>Gammaproteobacteria</taxon>
        <taxon>Alteromonadales</taxon>
        <taxon>Pseudoalteromonadaceae</taxon>
        <taxon>Pseudoalteromonas</taxon>
    </lineage>
</organism>
<comment type="similarity">
    <text evidence="1 8">Belongs to the glyceraldehyde-3-phosphate dehydrogenase family.</text>
</comment>
<dbReference type="GO" id="GO:0016620">
    <property type="term" value="F:oxidoreductase activity, acting on the aldehyde or oxo group of donors, NAD or NADP as acceptor"/>
    <property type="evidence" value="ECO:0007669"/>
    <property type="project" value="InterPro"/>
</dbReference>
<feature type="binding site" evidence="5">
    <location>
        <begin position="152"/>
        <end position="154"/>
    </location>
    <ligand>
        <name>D-glyceraldehyde 3-phosphate</name>
        <dbReference type="ChEBI" id="CHEBI:59776"/>
    </ligand>
</feature>
<dbReference type="PATRIC" id="fig|161398.10.peg.1302"/>
<dbReference type="InterPro" id="IPR020831">
    <property type="entry name" value="GlycerAld/Erythrose_P_DH"/>
</dbReference>
<keyword evidence="6" id="KW-0520">NAD</keyword>
<name>A0A0S2K154_9GAMM</name>
<dbReference type="EMBL" id="CP013187">
    <property type="protein sequence ID" value="ALO41790.1"/>
    <property type="molecule type" value="Genomic_DNA"/>
</dbReference>
<accession>A0A0S2K154</accession>
<dbReference type="PIRSF" id="PIRSF000149">
    <property type="entry name" value="GAP_DH"/>
    <property type="match status" value="1"/>
</dbReference>
<dbReference type="SMART" id="SM00846">
    <property type="entry name" value="Gp_dh_N"/>
    <property type="match status" value="1"/>
</dbReference>
<protein>
    <recommendedName>
        <fullName evidence="9">Glyceraldehyde-3-phosphate dehydrogenase</fullName>
        <ecNumber evidence="9">1.2.1.-</ecNumber>
    </recommendedName>
</protein>
<feature type="binding site" evidence="5">
    <location>
        <begin position="211"/>
        <end position="212"/>
    </location>
    <ligand>
        <name>D-glyceraldehyde 3-phosphate</name>
        <dbReference type="ChEBI" id="CHEBI:59776"/>
    </ligand>
</feature>
<evidence type="ECO:0000256" key="2">
    <source>
        <dbReference type="ARBA" id="ARBA00011881"/>
    </source>
</evidence>
<dbReference type="NCBIfam" id="TIGR01534">
    <property type="entry name" value="GAPDH-I"/>
    <property type="match status" value="1"/>
</dbReference>
<evidence type="ECO:0000256" key="7">
    <source>
        <dbReference type="PIRSR" id="PIRSR000149-4"/>
    </source>
</evidence>
<dbReference type="CDD" id="cd18126">
    <property type="entry name" value="GAPDH_I_C"/>
    <property type="match status" value="1"/>
</dbReference>
<evidence type="ECO:0000313" key="11">
    <source>
        <dbReference type="EMBL" id="ALO41790.1"/>
    </source>
</evidence>
<dbReference type="SUPFAM" id="SSF51735">
    <property type="entry name" value="NAD(P)-binding Rossmann-fold domains"/>
    <property type="match status" value="1"/>
</dbReference>
<evidence type="ECO:0000256" key="3">
    <source>
        <dbReference type="ARBA" id="ARBA00023002"/>
    </source>
</evidence>
<feature type="site" description="Activates thiol group during catalysis" evidence="7">
    <location>
        <position position="180"/>
    </location>
</feature>
<dbReference type="KEGG" id="pphe:PP2015_1277"/>
<dbReference type="GO" id="GO:0006006">
    <property type="term" value="P:glucose metabolic process"/>
    <property type="evidence" value="ECO:0007669"/>
    <property type="project" value="InterPro"/>
</dbReference>
<evidence type="ECO:0000259" key="10">
    <source>
        <dbReference type="SMART" id="SM00846"/>
    </source>
</evidence>
<feature type="binding site" evidence="6">
    <location>
        <position position="122"/>
    </location>
    <ligand>
        <name>NAD(+)</name>
        <dbReference type="ChEBI" id="CHEBI:57540"/>
    </ligand>
</feature>
<dbReference type="EC" id="1.2.1.-" evidence="9"/>
<dbReference type="InterPro" id="IPR020828">
    <property type="entry name" value="GlycerAld_3-P_DH_NAD(P)-bd"/>
</dbReference>
<dbReference type="OrthoDB" id="9803304at2"/>
<sequence length="335" mass="35933">MINIAINGYGRIGRNVLRALYESGQNEQIKIVAINDLAPANVNAHLTQFDSVHGRFNQEVVLAENTLVIGNDEITLTQERDPANLPWKALNVDIVLECTGIFTSRDAAAKHIEAGAKKVIVSAPGTDLDATVVHGVNSEVINASSNIISNASCTTNCLAPVAKALNDAIGIEQGSMTTIHAYTNDQVLTDVYHPDLYRARSATQSMIPTKTGAAKAVGLVLPELAGKLDGMAVRVPTVNVSLVDLTFIASRETTAEEVNAAVKAAATEGAMAEVLEYNELPLVSIDFNHNPASSVFDSTQTKVDGKLVKVMAWYDNEWGFSNRMIDQVKALGQYL</sequence>
<feature type="binding site" evidence="6">
    <location>
        <begin position="11"/>
        <end position="12"/>
    </location>
    <ligand>
        <name>NAD(+)</name>
        <dbReference type="ChEBI" id="CHEBI:57540"/>
    </ligand>
</feature>
<reference evidence="12" key="1">
    <citation type="submission" date="2015-11" db="EMBL/GenBank/DDBJ databases">
        <authorList>
            <person name="Kim K.M."/>
        </authorList>
    </citation>
    <scope>NUCLEOTIDE SEQUENCE [LARGE SCALE GENOMIC DNA]</scope>
    <source>
        <strain evidence="12">KCTC 12086</strain>
    </source>
</reference>
<evidence type="ECO:0000256" key="8">
    <source>
        <dbReference type="RuleBase" id="RU000397"/>
    </source>
</evidence>
<feature type="binding site" evidence="6">
    <location>
        <position position="36"/>
    </location>
    <ligand>
        <name>NAD(+)</name>
        <dbReference type="ChEBI" id="CHEBI:57540"/>
    </ligand>
</feature>
<evidence type="ECO:0000256" key="5">
    <source>
        <dbReference type="PIRSR" id="PIRSR000149-2"/>
    </source>
</evidence>
<dbReference type="PROSITE" id="PS00071">
    <property type="entry name" value="GAPDH"/>
    <property type="match status" value="1"/>
</dbReference>
<dbReference type="RefSeq" id="WP_058029496.1">
    <property type="nucleotide sequence ID" value="NZ_CP013187.1"/>
</dbReference>
<dbReference type="Pfam" id="PF00044">
    <property type="entry name" value="Gp_dh_N"/>
    <property type="match status" value="1"/>
</dbReference>
<evidence type="ECO:0000256" key="6">
    <source>
        <dbReference type="PIRSR" id="PIRSR000149-3"/>
    </source>
</evidence>
<dbReference type="InterPro" id="IPR020829">
    <property type="entry name" value="GlycerAld_3-P_DH_cat"/>
</dbReference>
<dbReference type="Gene3D" id="3.30.360.10">
    <property type="entry name" value="Dihydrodipicolinate Reductase, domain 2"/>
    <property type="match status" value="1"/>
</dbReference>
<feature type="active site" description="Nucleophile" evidence="4">
    <location>
        <position position="153"/>
    </location>
</feature>
<evidence type="ECO:0000256" key="9">
    <source>
        <dbReference type="RuleBase" id="RU361160"/>
    </source>
</evidence>
<dbReference type="CDD" id="cd05214">
    <property type="entry name" value="GAPDH_I_N"/>
    <property type="match status" value="1"/>
</dbReference>
<dbReference type="PANTHER" id="PTHR43148">
    <property type="entry name" value="GLYCERALDEHYDE-3-PHOSPHATE DEHYDROGENASE 2"/>
    <property type="match status" value="1"/>
</dbReference>
<proteinExistence type="inferred from homology"/>
<comment type="subunit">
    <text evidence="2">Homotetramer.</text>
</comment>
<dbReference type="PRINTS" id="PR00078">
    <property type="entry name" value="G3PDHDRGNASE"/>
</dbReference>
<feature type="binding site" evidence="5">
    <location>
        <position position="183"/>
    </location>
    <ligand>
        <name>D-glyceraldehyde 3-phosphate</name>
        <dbReference type="ChEBI" id="CHEBI:59776"/>
    </ligand>
</feature>
<dbReference type="AlphaFoldDB" id="A0A0S2K154"/>
<dbReference type="Proteomes" id="UP000061457">
    <property type="component" value="Chromosome I"/>
</dbReference>
<evidence type="ECO:0000256" key="1">
    <source>
        <dbReference type="ARBA" id="ARBA00007406"/>
    </source>
</evidence>
<dbReference type="GO" id="GO:0050661">
    <property type="term" value="F:NADP binding"/>
    <property type="evidence" value="ECO:0007669"/>
    <property type="project" value="InterPro"/>
</dbReference>
<dbReference type="InterPro" id="IPR020830">
    <property type="entry name" value="GlycerAld_3-P_DH_AS"/>
</dbReference>